<dbReference type="InterPro" id="IPR000100">
    <property type="entry name" value="RNase_P"/>
</dbReference>
<dbReference type="HAMAP" id="MF_00227">
    <property type="entry name" value="RNase_P"/>
    <property type="match status" value="1"/>
</dbReference>
<reference evidence="10" key="1">
    <citation type="journal article" date="2019" name="Int. J. Syst. Evol. Microbiol.">
        <title>The Global Catalogue of Microorganisms (GCM) 10K type strain sequencing project: providing services to taxonomists for standard genome sequencing and annotation.</title>
        <authorList>
            <consortium name="The Broad Institute Genomics Platform"/>
            <consortium name="The Broad Institute Genome Sequencing Center for Infectious Disease"/>
            <person name="Wu L."/>
            <person name="Ma J."/>
        </authorList>
    </citation>
    <scope>NUCLEOTIDE SEQUENCE [LARGE SCALE GENOMIC DNA]</scope>
    <source>
        <strain evidence="10">CECT 7297</strain>
    </source>
</reference>
<evidence type="ECO:0000256" key="6">
    <source>
        <dbReference type="ARBA" id="ARBA00022884"/>
    </source>
</evidence>
<name>A0ABV8QBH2_9GAMM</name>
<evidence type="ECO:0000313" key="10">
    <source>
        <dbReference type="Proteomes" id="UP001595798"/>
    </source>
</evidence>
<comment type="subunit">
    <text evidence="7">Consists of a catalytic RNA component (M1 or rnpB) and a protein subunit.</text>
</comment>
<dbReference type="NCBIfam" id="TIGR00188">
    <property type="entry name" value="rnpA"/>
    <property type="match status" value="1"/>
</dbReference>
<dbReference type="Pfam" id="PF00825">
    <property type="entry name" value="Ribonuclease_P"/>
    <property type="match status" value="1"/>
</dbReference>
<accession>A0ABV8QBH2</accession>
<evidence type="ECO:0000256" key="5">
    <source>
        <dbReference type="ARBA" id="ARBA00022801"/>
    </source>
</evidence>
<dbReference type="PROSITE" id="PS00648">
    <property type="entry name" value="RIBONUCLEASE_P"/>
    <property type="match status" value="1"/>
</dbReference>
<evidence type="ECO:0000256" key="3">
    <source>
        <dbReference type="ARBA" id="ARBA00022722"/>
    </source>
</evidence>
<keyword evidence="4 7" id="KW-0255">Endonuclease</keyword>
<dbReference type="EMBL" id="JBHSDI010000001">
    <property type="protein sequence ID" value="MFC4257686.1"/>
    <property type="molecule type" value="Genomic_DNA"/>
</dbReference>
<comment type="catalytic activity">
    <reaction evidence="7">
        <text>Endonucleolytic cleavage of RNA, removing 5'-extranucleotides from tRNA precursor.</text>
        <dbReference type="EC" id="3.1.26.5"/>
    </reaction>
</comment>
<keyword evidence="5 7" id="KW-0378">Hydrolase</keyword>
<evidence type="ECO:0000256" key="4">
    <source>
        <dbReference type="ARBA" id="ARBA00022759"/>
    </source>
</evidence>
<dbReference type="InterPro" id="IPR020539">
    <property type="entry name" value="RNase_P_CS"/>
</dbReference>
<organism evidence="9 10">
    <name type="scientific">Marinobacter lacisalsi</name>
    <dbReference type="NCBI Taxonomy" id="475979"/>
    <lineage>
        <taxon>Bacteria</taxon>
        <taxon>Pseudomonadati</taxon>
        <taxon>Pseudomonadota</taxon>
        <taxon>Gammaproteobacteria</taxon>
        <taxon>Pseudomonadales</taxon>
        <taxon>Marinobacteraceae</taxon>
        <taxon>Marinobacter</taxon>
    </lineage>
</organism>
<keyword evidence="2 7" id="KW-0819">tRNA processing</keyword>
<evidence type="ECO:0000256" key="1">
    <source>
        <dbReference type="ARBA" id="ARBA00002663"/>
    </source>
</evidence>
<keyword evidence="6 7" id="KW-0694">RNA-binding</keyword>
<dbReference type="InterPro" id="IPR014721">
    <property type="entry name" value="Ribsml_uS5_D2-typ_fold_subgr"/>
</dbReference>
<comment type="caution">
    <text evidence="9">The sequence shown here is derived from an EMBL/GenBank/DDBJ whole genome shotgun (WGS) entry which is preliminary data.</text>
</comment>
<protein>
    <recommendedName>
        <fullName evidence="7 8">Ribonuclease P protein component</fullName>
        <shortName evidence="7">RNase P protein</shortName>
        <shortName evidence="7">RNaseP protein</shortName>
        <ecNumber evidence="7 8">3.1.26.5</ecNumber>
    </recommendedName>
    <alternativeName>
        <fullName evidence="7">Protein C5</fullName>
    </alternativeName>
</protein>
<sequence length="127" mass="14357">MGDHSFPKTSRLLRPADYSGVFDDVQIRVPHRHFLILASPNSLGRPRLGLIFSKRNLKHAVQRNRVKRVVRETFRHRTDLGSLDIVVLGRQNLATQNNQALHQALDAIWRKLAGKYRASETGNGPSG</sequence>
<evidence type="ECO:0000256" key="8">
    <source>
        <dbReference type="NCBIfam" id="TIGR00188"/>
    </source>
</evidence>
<keyword evidence="10" id="KW-1185">Reference proteome</keyword>
<dbReference type="GO" id="GO:0004526">
    <property type="term" value="F:ribonuclease P activity"/>
    <property type="evidence" value="ECO:0007669"/>
    <property type="project" value="UniProtKB-EC"/>
</dbReference>
<evidence type="ECO:0000256" key="2">
    <source>
        <dbReference type="ARBA" id="ARBA00022694"/>
    </source>
</evidence>
<comment type="function">
    <text evidence="1 7">RNaseP catalyzes the removal of the 5'-leader sequence from pre-tRNA to produce the mature 5'-terminus. It can also cleave other RNA substrates such as 4.5S RNA. The protein component plays an auxiliary but essential role in vivo by binding to the 5'-leader sequence and broadening the substrate specificity of the ribozyme.</text>
</comment>
<dbReference type="Proteomes" id="UP001595798">
    <property type="component" value="Unassembled WGS sequence"/>
</dbReference>
<dbReference type="InterPro" id="IPR020568">
    <property type="entry name" value="Ribosomal_Su5_D2-typ_SF"/>
</dbReference>
<evidence type="ECO:0000256" key="7">
    <source>
        <dbReference type="HAMAP-Rule" id="MF_00227"/>
    </source>
</evidence>
<keyword evidence="3 7" id="KW-0540">Nuclease</keyword>
<dbReference type="PANTHER" id="PTHR33992:SF1">
    <property type="entry name" value="RIBONUCLEASE P PROTEIN COMPONENT"/>
    <property type="match status" value="1"/>
</dbReference>
<dbReference type="PANTHER" id="PTHR33992">
    <property type="entry name" value="RIBONUCLEASE P PROTEIN COMPONENT"/>
    <property type="match status" value="1"/>
</dbReference>
<proteinExistence type="inferred from homology"/>
<comment type="similarity">
    <text evidence="7">Belongs to the RnpA family.</text>
</comment>
<evidence type="ECO:0000313" key="9">
    <source>
        <dbReference type="EMBL" id="MFC4257686.1"/>
    </source>
</evidence>
<dbReference type="EC" id="3.1.26.5" evidence="7 8"/>
<dbReference type="Gene3D" id="3.30.230.10">
    <property type="match status" value="1"/>
</dbReference>
<dbReference type="SUPFAM" id="SSF54211">
    <property type="entry name" value="Ribosomal protein S5 domain 2-like"/>
    <property type="match status" value="1"/>
</dbReference>
<dbReference type="RefSeq" id="WP_379884934.1">
    <property type="nucleotide sequence ID" value="NZ_JBHSDI010000001.1"/>
</dbReference>
<gene>
    <name evidence="7 9" type="primary">rnpA</name>
    <name evidence="9" type="ORF">ACFOZ5_01435</name>
</gene>